<protein>
    <submittedName>
        <fullName evidence="3">Phenylacetaldehyde dehydrogenase</fullName>
    </submittedName>
</protein>
<dbReference type="Proteomes" id="UP000199120">
    <property type="component" value="Unassembled WGS sequence"/>
</dbReference>
<organism evidence="3 4">
    <name type="scientific">Paraburkholderia caballeronis</name>
    <dbReference type="NCBI Taxonomy" id="416943"/>
    <lineage>
        <taxon>Bacteria</taxon>
        <taxon>Pseudomonadati</taxon>
        <taxon>Pseudomonadota</taxon>
        <taxon>Betaproteobacteria</taxon>
        <taxon>Burkholderiales</taxon>
        <taxon>Burkholderiaceae</taxon>
        <taxon>Paraburkholderia</taxon>
    </lineage>
</organism>
<dbReference type="InterPro" id="IPR016163">
    <property type="entry name" value="Ald_DH_C"/>
</dbReference>
<accession>A0A1H7FAV1</accession>
<dbReference type="Pfam" id="PF00171">
    <property type="entry name" value="Aldedh"/>
    <property type="match status" value="1"/>
</dbReference>
<dbReference type="InterPro" id="IPR015590">
    <property type="entry name" value="Aldehyde_DH_dom"/>
</dbReference>
<evidence type="ECO:0000256" key="1">
    <source>
        <dbReference type="ARBA" id="ARBA00023002"/>
    </source>
</evidence>
<reference evidence="4" key="1">
    <citation type="submission" date="2016-10" db="EMBL/GenBank/DDBJ databases">
        <authorList>
            <person name="Varghese N."/>
            <person name="Submissions S."/>
        </authorList>
    </citation>
    <scope>NUCLEOTIDE SEQUENCE [LARGE SCALE GENOMIC DNA]</scope>
    <source>
        <strain evidence="4">LMG 26416</strain>
    </source>
</reference>
<feature type="domain" description="Aldehyde dehydrogenase" evidence="2">
    <location>
        <begin position="1"/>
        <end position="72"/>
    </location>
</feature>
<dbReference type="PANTHER" id="PTHR11699">
    <property type="entry name" value="ALDEHYDE DEHYDROGENASE-RELATED"/>
    <property type="match status" value="1"/>
</dbReference>
<dbReference type="EMBL" id="FOAJ01000001">
    <property type="protein sequence ID" value="SEK22824.1"/>
    <property type="molecule type" value="Genomic_DNA"/>
</dbReference>
<gene>
    <name evidence="3" type="ORF">SAMN05192542_101238</name>
</gene>
<keyword evidence="4" id="KW-1185">Reference proteome</keyword>
<dbReference type="SUPFAM" id="SSF53720">
    <property type="entry name" value="ALDH-like"/>
    <property type="match status" value="1"/>
</dbReference>
<evidence type="ECO:0000313" key="3">
    <source>
        <dbReference type="EMBL" id="SEK22824.1"/>
    </source>
</evidence>
<name>A0A1H7FAV1_9BURK</name>
<dbReference type="InterPro" id="IPR016161">
    <property type="entry name" value="Ald_DH/histidinol_DH"/>
</dbReference>
<proteinExistence type="predicted"/>
<dbReference type="AlphaFoldDB" id="A0A1H7FAV1"/>
<dbReference type="InterPro" id="IPR016162">
    <property type="entry name" value="Ald_DH_N"/>
</dbReference>
<dbReference type="GO" id="GO:0016620">
    <property type="term" value="F:oxidoreductase activity, acting on the aldehyde or oxo group of donors, NAD or NADP as acceptor"/>
    <property type="evidence" value="ECO:0007669"/>
    <property type="project" value="InterPro"/>
</dbReference>
<dbReference type="Gene3D" id="3.40.309.10">
    <property type="entry name" value="Aldehyde Dehydrogenase, Chain A, domain 2"/>
    <property type="match status" value="1"/>
</dbReference>
<evidence type="ECO:0000313" key="4">
    <source>
        <dbReference type="Proteomes" id="UP000199120"/>
    </source>
</evidence>
<sequence length="76" mass="8256">MNDTRSGLTASVWTNDPPKALRLVPRVGAGTVRVDMHNYIDPAMPFGGVKSSGIGSKFGEAFIERFTGLKSVIIRY</sequence>
<keyword evidence="1" id="KW-0560">Oxidoreductase</keyword>
<evidence type="ECO:0000259" key="2">
    <source>
        <dbReference type="Pfam" id="PF00171"/>
    </source>
</evidence>
<dbReference type="Gene3D" id="3.40.605.10">
    <property type="entry name" value="Aldehyde Dehydrogenase, Chain A, domain 1"/>
    <property type="match status" value="1"/>
</dbReference>